<organism evidence="3 4">
    <name type="scientific">Streptomyces zinciresistens K42</name>
    <dbReference type="NCBI Taxonomy" id="700597"/>
    <lineage>
        <taxon>Bacteria</taxon>
        <taxon>Bacillati</taxon>
        <taxon>Actinomycetota</taxon>
        <taxon>Actinomycetes</taxon>
        <taxon>Kitasatosporales</taxon>
        <taxon>Streptomycetaceae</taxon>
        <taxon>Streptomyces</taxon>
    </lineage>
</organism>
<evidence type="ECO:0000313" key="3">
    <source>
        <dbReference type="EMBL" id="EGX61756.1"/>
    </source>
</evidence>
<reference evidence="3 4" key="1">
    <citation type="submission" date="2011-08" db="EMBL/GenBank/DDBJ databases">
        <authorList>
            <person name="Lin Y."/>
            <person name="Hao X."/>
            <person name="Johnstone L."/>
            <person name="Miller S.J."/>
            <person name="Wei G."/>
            <person name="Rensing C."/>
        </authorList>
    </citation>
    <scope>NUCLEOTIDE SEQUENCE [LARGE SCALE GENOMIC DNA]</scope>
    <source>
        <strain evidence="3 4">K42</strain>
    </source>
</reference>
<dbReference type="InterPro" id="IPR003646">
    <property type="entry name" value="SH3-like_bac-type"/>
</dbReference>
<dbReference type="Pfam" id="PF08239">
    <property type="entry name" value="SH3_3"/>
    <property type="match status" value="1"/>
</dbReference>
<dbReference type="RefSeq" id="WP_007490423.1">
    <property type="nucleotide sequence ID" value="NZ_AGBF01000001.1"/>
</dbReference>
<dbReference type="Proteomes" id="UP000004217">
    <property type="component" value="Unassembled WGS sequence"/>
</dbReference>
<feature type="domain" description="SH3b" evidence="2">
    <location>
        <begin position="47"/>
        <end position="106"/>
    </location>
</feature>
<dbReference type="AlphaFoldDB" id="G2G3L0"/>
<dbReference type="InterPro" id="IPR006311">
    <property type="entry name" value="TAT_signal"/>
</dbReference>
<dbReference type="Gene3D" id="2.30.30.40">
    <property type="entry name" value="SH3 Domains"/>
    <property type="match status" value="1"/>
</dbReference>
<name>G2G3L0_9ACTN</name>
<accession>G2G3L0</accession>
<comment type="caution">
    <text evidence="3">The sequence shown here is derived from an EMBL/GenBank/DDBJ whole genome shotgun (WGS) entry which is preliminary data.</text>
</comment>
<gene>
    <name evidence="3" type="ORF">SZN_00305</name>
</gene>
<dbReference type="PATRIC" id="fig|700597.3.peg.56"/>
<sequence length="111" mass="11695">MMKNKIRSAVAAAAVTIAALGGAAATAPEAAAASCNSWTQNGKTTAAVKLRSNHSTSSTALGVLGKGTRVTSKCLWWDGKSRYQWYQVKVTSGPNTGRTGWMYGAYFWGFA</sequence>
<feature type="chain" id="PRO_5039448060" description="SH3b domain-containing protein" evidence="1">
    <location>
        <begin position="24"/>
        <end position="111"/>
    </location>
</feature>
<evidence type="ECO:0000256" key="1">
    <source>
        <dbReference type="SAM" id="SignalP"/>
    </source>
</evidence>
<keyword evidence="1" id="KW-0732">Signal</keyword>
<feature type="signal peptide" evidence="1">
    <location>
        <begin position="1"/>
        <end position="23"/>
    </location>
</feature>
<dbReference type="PROSITE" id="PS51318">
    <property type="entry name" value="TAT"/>
    <property type="match status" value="1"/>
</dbReference>
<protein>
    <recommendedName>
        <fullName evidence="2">SH3b domain-containing protein</fullName>
    </recommendedName>
</protein>
<keyword evidence="4" id="KW-1185">Reference proteome</keyword>
<dbReference type="EMBL" id="AGBF01000001">
    <property type="protein sequence ID" value="EGX61756.1"/>
    <property type="molecule type" value="Genomic_DNA"/>
</dbReference>
<proteinExistence type="predicted"/>
<evidence type="ECO:0000313" key="4">
    <source>
        <dbReference type="Proteomes" id="UP000004217"/>
    </source>
</evidence>
<evidence type="ECO:0000259" key="2">
    <source>
        <dbReference type="Pfam" id="PF08239"/>
    </source>
</evidence>